<dbReference type="KEGG" id="tsa:AciPR4_3660"/>
<dbReference type="RefSeq" id="WP_013570142.1">
    <property type="nucleotide sequence ID" value="NC_014963.1"/>
</dbReference>
<dbReference type="SUPFAM" id="SSF69593">
    <property type="entry name" value="Glycerol-3-phosphate (1)-acyltransferase"/>
    <property type="match status" value="1"/>
</dbReference>
<dbReference type="CDD" id="cd06551">
    <property type="entry name" value="LPLAT"/>
    <property type="match status" value="1"/>
</dbReference>
<evidence type="ECO:0000313" key="2">
    <source>
        <dbReference type="EMBL" id="ADV84412.1"/>
    </source>
</evidence>
<dbReference type="OrthoDB" id="152799at2"/>
<dbReference type="STRING" id="401053.AciPR4_3660"/>
<dbReference type="Proteomes" id="UP000006844">
    <property type="component" value="Chromosome"/>
</dbReference>
<dbReference type="GO" id="GO:0016746">
    <property type="term" value="F:acyltransferase activity"/>
    <property type="evidence" value="ECO:0007669"/>
    <property type="project" value="UniProtKB-KW"/>
</dbReference>
<organism evidence="2 3">
    <name type="scientific">Terriglobus saanensis (strain ATCC BAA-1853 / DSM 23119 / SP1PR4)</name>
    <dbReference type="NCBI Taxonomy" id="401053"/>
    <lineage>
        <taxon>Bacteria</taxon>
        <taxon>Pseudomonadati</taxon>
        <taxon>Acidobacteriota</taxon>
        <taxon>Terriglobia</taxon>
        <taxon>Terriglobales</taxon>
        <taxon>Acidobacteriaceae</taxon>
        <taxon>Terriglobus</taxon>
    </lineage>
</organism>
<name>E8UZR9_TERSS</name>
<protein>
    <submittedName>
        <fullName evidence="2">Phospholipid/glycerol acyltransferase</fullName>
    </submittedName>
</protein>
<evidence type="ECO:0000313" key="3">
    <source>
        <dbReference type="Proteomes" id="UP000006844"/>
    </source>
</evidence>
<dbReference type="SMART" id="SM00563">
    <property type="entry name" value="PlsC"/>
    <property type="match status" value="1"/>
</dbReference>
<reference evidence="2 3" key="1">
    <citation type="journal article" date="2012" name="Stand. Genomic Sci.">
        <title>Complete genome sequence of Terriglobus saanensis type strain SP1PR4(T), an Acidobacteria from tundra soil.</title>
        <authorList>
            <person name="Rawat S.R."/>
            <person name="Mannisto M.K."/>
            <person name="Starovoytov V."/>
            <person name="Goodwin L."/>
            <person name="Nolan M."/>
            <person name="Hauser L."/>
            <person name="Land M."/>
            <person name="Davenport K.W."/>
            <person name="Woyke T."/>
            <person name="Haggblom M.M."/>
        </authorList>
    </citation>
    <scope>NUCLEOTIDE SEQUENCE</scope>
    <source>
        <strain evidence="3">ATCC BAA-1853 / DSM 23119 / SP1PR4</strain>
    </source>
</reference>
<feature type="domain" description="Phospholipid/glycerol acyltransferase" evidence="1">
    <location>
        <begin position="45"/>
        <end position="164"/>
    </location>
</feature>
<gene>
    <name evidence="2" type="ordered locus">AciPR4_3660</name>
</gene>
<keyword evidence="3" id="KW-1185">Reference proteome</keyword>
<proteinExistence type="predicted"/>
<dbReference type="EMBL" id="CP002467">
    <property type="protein sequence ID" value="ADV84412.1"/>
    <property type="molecule type" value="Genomic_DNA"/>
</dbReference>
<keyword evidence="2" id="KW-0808">Transferase</keyword>
<sequence length="260" mass="28730">MPQITPVSSTLRALFLPIARHNLKTSFRSVRLANATRLRKEDAPLVVTLNHASWWDPLACMVLATSLMPTRNHYAPMETAALDRFPFFRKLGVFPLDPGTPRGAAHFLRTAQQIVLDRKNVLWLTPQGRFADARLRPAGFANGIGALLARKRELTLQPIALEYVFWNQRLPELLINIGAPVFVTPSDKHTTQEWTALAEAATLATQDELKDLALTRDPGHFTTLLEGTTGTGGVYGIVQRLRGRHLSADHPGGPPKPASK</sequence>
<evidence type="ECO:0000259" key="1">
    <source>
        <dbReference type="SMART" id="SM00563"/>
    </source>
</evidence>
<dbReference type="AlphaFoldDB" id="E8UZR9"/>
<keyword evidence="2" id="KW-0012">Acyltransferase</keyword>
<accession>E8UZR9</accession>
<dbReference type="Pfam" id="PF01553">
    <property type="entry name" value="Acyltransferase"/>
    <property type="match status" value="1"/>
</dbReference>
<dbReference type="eggNOG" id="COG0204">
    <property type="taxonomic scope" value="Bacteria"/>
</dbReference>
<dbReference type="HOGENOM" id="CLU_097817_0_0_0"/>
<dbReference type="InterPro" id="IPR002123">
    <property type="entry name" value="Plipid/glycerol_acylTrfase"/>
</dbReference>